<keyword evidence="1" id="KW-0732">Signal</keyword>
<dbReference type="PROSITE" id="PS51257">
    <property type="entry name" value="PROKAR_LIPOPROTEIN"/>
    <property type="match status" value="1"/>
</dbReference>
<dbReference type="EMBL" id="BMWY01000001">
    <property type="protein sequence ID" value="GGZ44401.1"/>
    <property type="molecule type" value="Genomic_DNA"/>
</dbReference>
<gene>
    <name evidence="2" type="ORF">GCM10008088_01750</name>
</gene>
<comment type="caution">
    <text evidence="2">The sequence shown here is derived from an EMBL/GenBank/DDBJ whole genome shotgun (WGS) entry which is preliminary data.</text>
</comment>
<proteinExistence type="predicted"/>
<evidence type="ECO:0000256" key="1">
    <source>
        <dbReference type="SAM" id="SignalP"/>
    </source>
</evidence>
<accession>A0ABQ3BHE1</accession>
<dbReference type="RefSeq" id="WP_027884852.1">
    <property type="nucleotide sequence ID" value="NZ_BMWY01000001.1"/>
</dbReference>
<name>A0ABQ3BHE1_9FLAO</name>
<keyword evidence="3" id="KW-1185">Reference proteome</keyword>
<protein>
    <recommendedName>
        <fullName evidence="4">Lipoprotein</fullName>
    </recommendedName>
</protein>
<organism evidence="2 3">
    <name type="scientific">Mesonia mobilis</name>
    <dbReference type="NCBI Taxonomy" id="369791"/>
    <lineage>
        <taxon>Bacteria</taxon>
        <taxon>Pseudomonadati</taxon>
        <taxon>Bacteroidota</taxon>
        <taxon>Flavobacteriia</taxon>
        <taxon>Flavobacteriales</taxon>
        <taxon>Flavobacteriaceae</taxon>
        <taxon>Mesonia</taxon>
    </lineage>
</organism>
<evidence type="ECO:0008006" key="4">
    <source>
        <dbReference type="Google" id="ProtNLM"/>
    </source>
</evidence>
<evidence type="ECO:0000313" key="3">
    <source>
        <dbReference type="Proteomes" id="UP000615593"/>
    </source>
</evidence>
<dbReference type="Proteomes" id="UP000615593">
    <property type="component" value="Unassembled WGS sequence"/>
</dbReference>
<feature type="signal peptide" evidence="1">
    <location>
        <begin position="1"/>
        <end position="21"/>
    </location>
</feature>
<sequence>MKRNKFYILSLSALLTIGLIACEEKKQQTDNEADTFQEKNAKNFSKQVNLPNKRQVKLVGDATNASANWMAFTTAKNEIERINNFTLQEVVNNSNNLFRSIQELQDSIPKQFQEIPIKARLNVLLTKAHLLEAEANKQRPTAGKIDTLSFELYNEFENLKIQLNEVFLKSVDDLDFELDERIRKQDSLAQLQKESTAN</sequence>
<reference evidence="3" key="1">
    <citation type="journal article" date="2019" name="Int. J. Syst. Evol. Microbiol.">
        <title>The Global Catalogue of Microorganisms (GCM) 10K type strain sequencing project: providing services to taxonomists for standard genome sequencing and annotation.</title>
        <authorList>
            <consortium name="The Broad Institute Genomics Platform"/>
            <consortium name="The Broad Institute Genome Sequencing Center for Infectious Disease"/>
            <person name="Wu L."/>
            <person name="Ma J."/>
        </authorList>
    </citation>
    <scope>NUCLEOTIDE SEQUENCE [LARGE SCALE GENOMIC DNA]</scope>
    <source>
        <strain evidence="3">KCTC 12708</strain>
    </source>
</reference>
<evidence type="ECO:0000313" key="2">
    <source>
        <dbReference type="EMBL" id="GGZ44401.1"/>
    </source>
</evidence>
<feature type="chain" id="PRO_5046455846" description="Lipoprotein" evidence="1">
    <location>
        <begin position="22"/>
        <end position="198"/>
    </location>
</feature>
<dbReference type="GeneID" id="94367817"/>